<keyword evidence="2" id="KW-0812">Transmembrane</keyword>
<evidence type="ECO:0000256" key="2">
    <source>
        <dbReference type="SAM" id="Phobius"/>
    </source>
</evidence>
<dbReference type="RefSeq" id="WP_170165585.1">
    <property type="nucleotide sequence ID" value="NZ_RKHJ01000001.1"/>
</dbReference>
<feature type="compositionally biased region" description="Low complexity" evidence="1">
    <location>
        <begin position="119"/>
        <end position="138"/>
    </location>
</feature>
<keyword evidence="2" id="KW-1133">Transmembrane helix</keyword>
<name>A0A3N2AT92_9MICO</name>
<accession>A0A3N2AT92</accession>
<feature type="compositionally biased region" description="Acidic residues" evidence="1">
    <location>
        <begin position="221"/>
        <end position="233"/>
    </location>
</feature>
<proteinExistence type="predicted"/>
<organism evidence="3 4">
    <name type="scientific">Agrococcus jenensis</name>
    <dbReference type="NCBI Taxonomy" id="46353"/>
    <lineage>
        <taxon>Bacteria</taxon>
        <taxon>Bacillati</taxon>
        <taxon>Actinomycetota</taxon>
        <taxon>Actinomycetes</taxon>
        <taxon>Micrococcales</taxon>
        <taxon>Microbacteriaceae</taxon>
        <taxon>Agrococcus</taxon>
    </lineage>
</organism>
<protein>
    <submittedName>
        <fullName evidence="3">Uncharacterized protein</fullName>
    </submittedName>
</protein>
<evidence type="ECO:0000313" key="4">
    <source>
        <dbReference type="Proteomes" id="UP000275456"/>
    </source>
</evidence>
<feature type="transmembrane region" description="Helical" evidence="2">
    <location>
        <begin position="27"/>
        <end position="46"/>
    </location>
</feature>
<evidence type="ECO:0000313" key="3">
    <source>
        <dbReference type="EMBL" id="ROR66267.1"/>
    </source>
</evidence>
<reference evidence="3 4" key="1">
    <citation type="submission" date="2018-11" db="EMBL/GenBank/DDBJ databases">
        <title>Sequencing the genomes of 1000 actinobacteria strains.</title>
        <authorList>
            <person name="Klenk H.-P."/>
        </authorList>
    </citation>
    <scope>NUCLEOTIDE SEQUENCE [LARGE SCALE GENOMIC DNA]</scope>
    <source>
        <strain evidence="3 4">DSM 9580</strain>
    </source>
</reference>
<dbReference type="Proteomes" id="UP000275456">
    <property type="component" value="Unassembled WGS sequence"/>
</dbReference>
<feature type="region of interest" description="Disordered" evidence="1">
    <location>
        <begin position="88"/>
        <end position="138"/>
    </location>
</feature>
<evidence type="ECO:0000256" key="1">
    <source>
        <dbReference type="SAM" id="MobiDB-lite"/>
    </source>
</evidence>
<dbReference type="AlphaFoldDB" id="A0A3N2AT92"/>
<sequence length="240" mass="24031">MHYLLGLAALVMGAAIATRRTRPTWFVVLTAALVAVGALFAILSYTRVTDGLGLLPNSIIGWVFVGLSIITMLASIFVLERRGEHGEELPPLIGDNPFDGDTDDSDDPTHGTARRSEQGAAHGTAGATAHGTARATAHDATVASATGAAASSGAAGAAAAGAPGYAGVGASGTEAYAEETVMNPALPDDDTTSHPGPSEHAHDGTTVIGADPDIATAPAETDVDAAPEGDASDDQGTSHR</sequence>
<feature type="transmembrane region" description="Helical" evidence="2">
    <location>
        <begin position="58"/>
        <end position="79"/>
    </location>
</feature>
<keyword evidence="2" id="KW-0472">Membrane</keyword>
<feature type="region of interest" description="Disordered" evidence="1">
    <location>
        <begin position="183"/>
        <end position="240"/>
    </location>
</feature>
<comment type="caution">
    <text evidence="3">The sequence shown here is derived from an EMBL/GenBank/DDBJ whole genome shotgun (WGS) entry which is preliminary data.</text>
</comment>
<dbReference type="EMBL" id="RKHJ01000001">
    <property type="protein sequence ID" value="ROR66267.1"/>
    <property type="molecule type" value="Genomic_DNA"/>
</dbReference>
<gene>
    <name evidence="3" type="ORF">EDD26_1649</name>
</gene>
<keyword evidence="4" id="KW-1185">Reference proteome</keyword>